<feature type="domain" description="N-acetylmuramoyl-L-alanine amidase" evidence="3">
    <location>
        <begin position="178"/>
        <end position="330"/>
    </location>
</feature>
<dbReference type="GO" id="GO:0008745">
    <property type="term" value="F:N-acetylmuramoyl-L-alanine amidase activity"/>
    <property type="evidence" value="ECO:0007669"/>
    <property type="project" value="InterPro"/>
</dbReference>
<dbReference type="Proteomes" id="UP000185812">
    <property type="component" value="Unassembled WGS sequence"/>
</dbReference>
<evidence type="ECO:0000259" key="3">
    <source>
        <dbReference type="SMART" id="SM00644"/>
    </source>
</evidence>
<dbReference type="InterPro" id="IPR015510">
    <property type="entry name" value="PGRP"/>
</dbReference>
<dbReference type="SMART" id="SM00701">
    <property type="entry name" value="PGRP"/>
    <property type="match status" value="1"/>
</dbReference>
<feature type="domain" description="Peptidoglycan recognition protein family" evidence="4">
    <location>
        <begin position="162"/>
        <end position="322"/>
    </location>
</feature>
<dbReference type="OrthoDB" id="2812205at2"/>
<dbReference type="AlphaFoldDB" id="A0A1M6SMU4"/>
<organism evidence="5 6">
    <name type="scientific">Rhodothermus profundi</name>
    <dbReference type="NCBI Taxonomy" id="633813"/>
    <lineage>
        <taxon>Bacteria</taxon>
        <taxon>Pseudomonadati</taxon>
        <taxon>Rhodothermota</taxon>
        <taxon>Rhodothermia</taxon>
        <taxon>Rhodothermales</taxon>
        <taxon>Rhodothermaceae</taxon>
        <taxon>Rhodothermus</taxon>
    </lineage>
</organism>
<dbReference type="CDD" id="cd06583">
    <property type="entry name" value="PGRP"/>
    <property type="match status" value="1"/>
</dbReference>
<dbReference type="GO" id="GO:0008270">
    <property type="term" value="F:zinc ion binding"/>
    <property type="evidence" value="ECO:0007669"/>
    <property type="project" value="InterPro"/>
</dbReference>
<dbReference type="InterPro" id="IPR036505">
    <property type="entry name" value="Amidase/PGRP_sf"/>
</dbReference>
<name>A0A1M6SMU4_9BACT</name>
<reference evidence="6" key="1">
    <citation type="submission" date="2016-11" db="EMBL/GenBank/DDBJ databases">
        <authorList>
            <person name="Varghese N."/>
            <person name="Submissions S."/>
        </authorList>
    </citation>
    <scope>NUCLEOTIDE SEQUENCE [LARGE SCALE GENOMIC DNA]</scope>
    <source>
        <strain evidence="6">DSM 22212</strain>
    </source>
</reference>
<dbReference type="Gene3D" id="3.40.80.10">
    <property type="entry name" value="Peptidoglycan recognition protein-like"/>
    <property type="match status" value="1"/>
</dbReference>
<accession>A0A1M6SMU4</accession>
<feature type="signal peptide" evidence="2">
    <location>
        <begin position="1"/>
        <end position="21"/>
    </location>
</feature>
<gene>
    <name evidence="5" type="ORF">SAMN04488087_1154</name>
</gene>
<dbReference type="Pfam" id="PF01510">
    <property type="entry name" value="Amidase_2"/>
    <property type="match status" value="1"/>
</dbReference>
<dbReference type="EMBL" id="FRAU01000003">
    <property type="protein sequence ID" value="SHK46071.1"/>
    <property type="molecule type" value="Genomic_DNA"/>
</dbReference>
<evidence type="ECO:0000313" key="6">
    <source>
        <dbReference type="Proteomes" id="UP000185812"/>
    </source>
</evidence>
<dbReference type="InterPro" id="IPR002502">
    <property type="entry name" value="Amidase_domain"/>
</dbReference>
<keyword evidence="6" id="KW-1185">Reference proteome</keyword>
<dbReference type="PANTHER" id="PTHR11022:SF41">
    <property type="entry name" value="PEPTIDOGLYCAN-RECOGNITION PROTEIN LC-RELATED"/>
    <property type="match status" value="1"/>
</dbReference>
<dbReference type="RefSeq" id="WP_072715018.1">
    <property type="nucleotide sequence ID" value="NZ_FRAU01000003.1"/>
</dbReference>
<evidence type="ECO:0000256" key="1">
    <source>
        <dbReference type="ARBA" id="ARBA00007553"/>
    </source>
</evidence>
<protein>
    <submittedName>
        <fullName evidence="5">N-acetylmuramoyl-L-alanine amidase</fullName>
    </submittedName>
</protein>
<proteinExistence type="inferred from homology"/>
<evidence type="ECO:0000256" key="2">
    <source>
        <dbReference type="SAM" id="SignalP"/>
    </source>
</evidence>
<dbReference type="STRING" id="633813.SAMN04488087_1154"/>
<evidence type="ECO:0000259" key="4">
    <source>
        <dbReference type="SMART" id="SM00701"/>
    </source>
</evidence>
<dbReference type="GO" id="GO:0009253">
    <property type="term" value="P:peptidoglycan catabolic process"/>
    <property type="evidence" value="ECO:0007669"/>
    <property type="project" value="InterPro"/>
</dbReference>
<feature type="chain" id="PRO_5012635781" evidence="2">
    <location>
        <begin position="22"/>
        <end position="540"/>
    </location>
</feature>
<sequence length="540" mass="60357">MQMQRWLVCWALLAGALAAQAQHRSDVVEQPVTLVAPTLKTIAGQTVWEARSDTLRAPFTGVLLRGTTSPGASLQGWIQLAGQDAWHALTIIRQQQATIFWAGYRSDSLLHAPFFRVRFEGEGVGELQIIEAGTFNHLDDTLRGAYKWRVLPGRPTGHIRAPHLIRRSEWGARPFIGAPSPQPYYEYETFHHTAGFAPRTYSEGIQEVRNIQRFHQDVRGWSDIGYHFLLDLEGRIYQGRPFADERIPFDQGPPLVIGAHVGGHNTGNIGVAIMGCFHPPEGGHCLDQLTPAARDSLVLLLAYLIDTYGIDPAHILGHREWPSASTACPGDNNMALLPAIRQEVAALLERGTRRPADVITEITVDADGVVRLRWQFVAVYNAQRLAIVRLAGSRADTVYQTTELESGEFADGMAPSAAQLVYQFVVVSDTGYPFVLQEDTVRLPYYTDWLRVVAFPSPFTERVQLRYYVRTTAWVEADLYDVLGRRVRLLMREYASGGWHGLSFSLPDVPAGVYFVHFRASLLGNRQFTKVLPVIYAGTR</sequence>
<comment type="similarity">
    <text evidence="1">Belongs to the N-acetylmuramoyl-L-alanine amidase 2 family.</text>
</comment>
<dbReference type="PANTHER" id="PTHR11022">
    <property type="entry name" value="PEPTIDOGLYCAN RECOGNITION PROTEIN"/>
    <property type="match status" value="1"/>
</dbReference>
<dbReference type="SUPFAM" id="SSF55846">
    <property type="entry name" value="N-acetylmuramoyl-L-alanine amidase-like"/>
    <property type="match status" value="1"/>
</dbReference>
<keyword evidence="2" id="KW-0732">Signal</keyword>
<dbReference type="InterPro" id="IPR006619">
    <property type="entry name" value="PGRP_domain_met/bac"/>
</dbReference>
<evidence type="ECO:0000313" key="5">
    <source>
        <dbReference type="EMBL" id="SHK46071.1"/>
    </source>
</evidence>
<dbReference type="SMART" id="SM00644">
    <property type="entry name" value="Ami_2"/>
    <property type="match status" value="1"/>
</dbReference>